<dbReference type="Proteomes" id="UP000542342">
    <property type="component" value="Unassembled WGS sequence"/>
</dbReference>
<gene>
    <name evidence="5" type="ORF">H0921_11780</name>
</gene>
<comment type="pathway">
    <text evidence="2">Organic acid metabolism; glycolate biosynthesis; glycolate from 2-phosphoglycolate: step 1/1.</text>
</comment>
<sequence length="299" mass="33178">MTFPPTSSPSSFHPPERLEQLRQALRRGKYQAALFDFDGTLSRLRAGWPQVMVQVLEEYWQAAGLPKDEPEQTRQQLLHLVLSTNGMPPLRQMHVFVQMVQERGGSELDPSECAATYQYRLRQLVQRRYDSLRRGETAPPQWIVPGAREMLAALQRRGLRLFLASGTEYDQVRAEADLLGLRPFFPHGIFAPQGEDLSFAKGQIIDHLLRNHDLRGEELIGFGDGVVETREVKRVGGTAIGLATSEVSEIATPTLPSSTPATMTALAASDDPTVSDKCQRLLAAGADLILSDYLALSLD</sequence>
<evidence type="ECO:0000313" key="6">
    <source>
        <dbReference type="Proteomes" id="UP000542342"/>
    </source>
</evidence>
<dbReference type="InterPro" id="IPR036412">
    <property type="entry name" value="HAD-like_sf"/>
</dbReference>
<dbReference type="SFLD" id="SFLDS00003">
    <property type="entry name" value="Haloacid_Dehalogenase"/>
    <property type="match status" value="1"/>
</dbReference>
<dbReference type="PANTHER" id="PTHR43434">
    <property type="entry name" value="PHOSPHOGLYCOLATE PHOSPHATASE"/>
    <property type="match status" value="1"/>
</dbReference>
<evidence type="ECO:0000256" key="1">
    <source>
        <dbReference type="ARBA" id="ARBA00000830"/>
    </source>
</evidence>
<keyword evidence="6" id="KW-1185">Reference proteome</keyword>
<dbReference type="SFLD" id="SFLDG01129">
    <property type="entry name" value="C1.5:_HAD__Beta-PGM__Phosphata"/>
    <property type="match status" value="1"/>
</dbReference>
<proteinExistence type="inferred from homology"/>
<comment type="caution">
    <text evidence="5">The sequence shown here is derived from an EMBL/GenBank/DDBJ whole genome shotgun (WGS) entry which is preliminary data.</text>
</comment>
<dbReference type="GO" id="GO:0006281">
    <property type="term" value="P:DNA repair"/>
    <property type="evidence" value="ECO:0007669"/>
    <property type="project" value="TreeGrafter"/>
</dbReference>
<dbReference type="Gene3D" id="3.40.50.1000">
    <property type="entry name" value="HAD superfamily/HAD-like"/>
    <property type="match status" value="1"/>
</dbReference>
<dbReference type="AlphaFoldDB" id="A0A7V8VF66"/>
<protein>
    <recommendedName>
        <fullName evidence="4">phosphoglycolate phosphatase</fullName>
        <ecNumber evidence="4">3.1.3.18</ecNumber>
    </recommendedName>
</protein>
<keyword evidence="5" id="KW-0378">Hydrolase</keyword>
<evidence type="ECO:0000256" key="2">
    <source>
        <dbReference type="ARBA" id="ARBA00004818"/>
    </source>
</evidence>
<organism evidence="5 6">
    <name type="scientific">Thermogemmata fonticola</name>
    <dbReference type="NCBI Taxonomy" id="2755323"/>
    <lineage>
        <taxon>Bacteria</taxon>
        <taxon>Pseudomonadati</taxon>
        <taxon>Planctomycetota</taxon>
        <taxon>Planctomycetia</taxon>
        <taxon>Gemmatales</taxon>
        <taxon>Gemmataceae</taxon>
        <taxon>Thermogemmata</taxon>
    </lineage>
</organism>
<dbReference type="GO" id="GO:0005829">
    <property type="term" value="C:cytosol"/>
    <property type="evidence" value="ECO:0007669"/>
    <property type="project" value="TreeGrafter"/>
</dbReference>
<name>A0A7V8VF66_9BACT</name>
<dbReference type="InterPro" id="IPR023214">
    <property type="entry name" value="HAD_sf"/>
</dbReference>
<accession>A0A7V8VF66</accession>
<evidence type="ECO:0000256" key="4">
    <source>
        <dbReference type="ARBA" id="ARBA00013078"/>
    </source>
</evidence>
<dbReference type="CDD" id="cd01427">
    <property type="entry name" value="HAD_like"/>
    <property type="match status" value="1"/>
</dbReference>
<dbReference type="EMBL" id="JACEFB010000008">
    <property type="protein sequence ID" value="MBA2226841.1"/>
    <property type="molecule type" value="Genomic_DNA"/>
</dbReference>
<dbReference type="EC" id="3.1.3.18" evidence="4"/>
<comment type="similarity">
    <text evidence="3">Belongs to the HAD-like hydrolase superfamily. CbbY/CbbZ/Gph/YieH family.</text>
</comment>
<reference evidence="5 6" key="1">
    <citation type="submission" date="2020-07" db="EMBL/GenBank/DDBJ databases">
        <title>Thermogemmata thermophila gen. nov., sp. nov., a novel moderate thermophilic planctomycete from a Kamchatka hot spring.</title>
        <authorList>
            <person name="Elcheninov A.G."/>
            <person name="Podosokorskaya O.A."/>
            <person name="Kovaleva O.L."/>
            <person name="Novikov A."/>
            <person name="Bonch-Osmolovskaya E.A."/>
            <person name="Toshchakov S.V."/>
            <person name="Kublanov I.V."/>
        </authorList>
    </citation>
    <scope>NUCLEOTIDE SEQUENCE [LARGE SCALE GENOMIC DNA]</scope>
    <source>
        <strain evidence="5 6">2918</strain>
    </source>
</reference>
<evidence type="ECO:0000313" key="5">
    <source>
        <dbReference type="EMBL" id="MBA2226841.1"/>
    </source>
</evidence>
<dbReference type="InterPro" id="IPR050155">
    <property type="entry name" value="HAD-like_hydrolase_sf"/>
</dbReference>
<evidence type="ECO:0000256" key="3">
    <source>
        <dbReference type="ARBA" id="ARBA00006171"/>
    </source>
</evidence>
<dbReference type="PANTHER" id="PTHR43434:SF1">
    <property type="entry name" value="PHOSPHOGLYCOLATE PHOSPHATASE"/>
    <property type="match status" value="1"/>
</dbReference>
<comment type="catalytic activity">
    <reaction evidence="1">
        <text>2-phosphoglycolate + H2O = glycolate + phosphate</text>
        <dbReference type="Rhea" id="RHEA:14369"/>
        <dbReference type="ChEBI" id="CHEBI:15377"/>
        <dbReference type="ChEBI" id="CHEBI:29805"/>
        <dbReference type="ChEBI" id="CHEBI:43474"/>
        <dbReference type="ChEBI" id="CHEBI:58033"/>
        <dbReference type="EC" id="3.1.3.18"/>
    </reaction>
</comment>
<dbReference type="SUPFAM" id="SSF56784">
    <property type="entry name" value="HAD-like"/>
    <property type="match status" value="1"/>
</dbReference>
<dbReference type="RefSeq" id="WP_194538280.1">
    <property type="nucleotide sequence ID" value="NZ_JACEFB010000008.1"/>
</dbReference>
<dbReference type="Pfam" id="PF00702">
    <property type="entry name" value="Hydrolase"/>
    <property type="match status" value="1"/>
</dbReference>
<dbReference type="GO" id="GO:0008967">
    <property type="term" value="F:phosphoglycolate phosphatase activity"/>
    <property type="evidence" value="ECO:0007669"/>
    <property type="project" value="UniProtKB-EC"/>
</dbReference>